<evidence type="ECO:0000313" key="2">
    <source>
        <dbReference type="Proteomes" id="UP001054252"/>
    </source>
</evidence>
<protein>
    <submittedName>
        <fullName evidence="1">Uncharacterized protein</fullName>
    </submittedName>
</protein>
<comment type="caution">
    <text evidence="1">The sequence shown here is derived from an EMBL/GenBank/DDBJ whole genome shotgun (WGS) entry which is preliminary data.</text>
</comment>
<dbReference type="EMBL" id="BPVZ01000019">
    <property type="protein sequence ID" value="GKV02922.1"/>
    <property type="molecule type" value="Genomic_DNA"/>
</dbReference>
<dbReference type="AlphaFoldDB" id="A0AAV5IW01"/>
<sequence>MLFRPDHLPWSFRSMLKAPIDASMAATVVWRTDQVTVLVSPRS</sequence>
<dbReference type="Proteomes" id="UP001054252">
    <property type="component" value="Unassembled WGS sequence"/>
</dbReference>
<keyword evidence="2" id="KW-1185">Reference proteome</keyword>
<organism evidence="1 2">
    <name type="scientific">Rubroshorea leprosula</name>
    <dbReference type="NCBI Taxonomy" id="152421"/>
    <lineage>
        <taxon>Eukaryota</taxon>
        <taxon>Viridiplantae</taxon>
        <taxon>Streptophyta</taxon>
        <taxon>Embryophyta</taxon>
        <taxon>Tracheophyta</taxon>
        <taxon>Spermatophyta</taxon>
        <taxon>Magnoliopsida</taxon>
        <taxon>eudicotyledons</taxon>
        <taxon>Gunneridae</taxon>
        <taxon>Pentapetalae</taxon>
        <taxon>rosids</taxon>
        <taxon>malvids</taxon>
        <taxon>Malvales</taxon>
        <taxon>Dipterocarpaceae</taxon>
        <taxon>Rubroshorea</taxon>
    </lineage>
</organism>
<reference evidence="1 2" key="1">
    <citation type="journal article" date="2021" name="Commun. Biol.">
        <title>The genome of Shorea leprosula (Dipterocarpaceae) highlights the ecological relevance of drought in aseasonal tropical rainforests.</title>
        <authorList>
            <person name="Ng K.K.S."/>
            <person name="Kobayashi M.J."/>
            <person name="Fawcett J.A."/>
            <person name="Hatakeyama M."/>
            <person name="Paape T."/>
            <person name="Ng C.H."/>
            <person name="Ang C.C."/>
            <person name="Tnah L.H."/>
            <person name="Lee C.T."/>
            <person name="Nishiyama T."/>
            <person name="Sese J."/>
            <person name="O'Brien M.J."/>
            <person name="Copetti D."/>
            <person name="Mohd Noor M.I."/>
            <person name="Ong R.C."/>
            <person name="Putra M."/>
            <person name="Sireger I.Z."/>
            <person name="Indrioko S."/>
            <person name="Kosugi Y."/>
            <person name="Izuno A."/>
            <person name="Isagi Y."/>
            <person name="Lee S.L."/>
            <person name="Shimizu K.K."/>
        </authorList>
    </citation>
    <scope>NUCLEOTIDE SEQUENCE [LARGE SCALE GENOMIC DNA]</scope>
    <source>
        <strain evidence="1">214</strain>
    </source>
</reference>
<accession>A0AAV5IW01</accession>
<name>A0AAV5IW01_9ROSI</name>
<gene>
    <name evidence="1" type="ORF">SLEP1_g15299</name>
</gene>
<evidence type="ECO:0000313" key="1">
    <source>
        <dbReference type="EMBL" id="GKV02922.1"/>
    </source>
</evidence>
<proteinExistence type="predicted"/>